<organism evidence="10">
    <name type="scientific">viral metagenome</name>
    <dbReference type="NCBI Taxonomy" id="1070528"/>
    <lineage>
        <taxon>unclassified sequences</taxon>
        <taxon>metagenomes</taxon>
        <taxon>organismal metagenomes</taxon>
    </lineage>
</organism>
<dbReference type="AlphaFoldDB" id="A0A6C0C7Y9"/>
<evidence type="ECO:0000256" key="2">
    <source>
        <dbReference type="ARBA" id="ARBA00022664"/>
    </source>
</evidence>
<evidence type="ECO:0000256" key="6">
    <source>
        <dbReference type="ARBA" id="ARBA00022844"/>
    </source>
</evidence>
<evidence type="ECO:0000256" key="1">
    <source>
        <dbReference type="ARBA" id="ARBA00004328"/>
    </source>
</evidence>
<dbReference type="CDD" id="cd20920">
    <property type="entry name" value="polyA_pol_Mimi"/>
    <property type="match status" value="1"/>
</dbReference>
<evidence type="ECO:0000313" key="10">
    <source>
        <dbReference type="EMBL" id="QHT00202.1"/>
    </source>
</evidence>
<comment type="subcellular location">
    <subcellularLocation>
        <location evidence="1">Virion</location>
    </subcellularLocation>
</comment>
<accession>A0A6C0C7Y9</accession>
<keyword evidence="2" id="KW-0507">mRNA processing</keyword>
<dbReference type="Pfam" id="PF19244">
    <property type="entry name" value="Poly_A_pol_cat"/>
    <property type="match status" value="1"/>
</dbReference>
<dbReference type="InterPro" id="IPR045355">
    <property type="entry name" value="PolyA_pol_cat_su"/>
</dbReference>
<evidence type="ECO:0000259" key="9">
    <source>
        <dbReference type="Pfam" id="PF21649"/>
    </source>
</evidence>
<dbReference type="GO" id="GO:0005524">
    <property type="term" value="F:ATP binding"/>
    <property type="evidence" value="ECO:0007669"/>
    <property type="project" value="UniProtKB-KW"/>
</dbReference>
<keyword evidence="5" id="KW-0067">ATP-binding</keyword>
<evidence type="ECO:0000256" key="3">
    <source>
        <dbReference type="ARBA" id="ARBA00022679"/>
    </source>
</evidence>
<keyword evidence="3" id="KW-0808">Transferase</keyword>
<dbReference type="GO" id="GO:0016740">
    <property type="term" value="F:transferase activity"/>
    <property type="evidence" value="ECO:0007669"/>
    <property type="project" value="UniProtKB-KW"/>
</dbReference>
<keyword evidence="6" id="KW-0946">Virion</keyword>
<proteinExistence type="predicted"/>
<dbReference type="EMBL" id="MN739353">
    <property type="protein sequence ID" value="QHT00202.1"/>
    <property type="molecule type" value="Genomic_DNA"/>
</dbReference>
<keyword evidence="4" id="KW-0547">Nucleotide-binding</keyword>
<dbReference type="GO" id="GO:0006397">
    <property type="term" value="P:mRNA processing"/>
    <property type="evidence" value="ECO:0007669"/>
    <property type="project" value="UniProtKB-KW"/>
</dbReference>
<protein>
    <submittedName>
        <fullName evidence="10">Uncharacterized protein</fullName>
    </submittedName>
</protein>
<evidence type="ECO:0000256" key="5">
    <source>
        <dbReference type="ARBA" id="ARBA00022840"/>
    </source>
</evidence>
<reference evidence="10" key="1">
    <citation type="journal article" date="2020" name="Nature">
        <title>Giant virus diversity and host interactions through global metagenomics.</title>
        <authorList>
            <person name="Schulz F."/>
            <person name="Roux S."/>
            <person name="Paez-Espino D."/>
            <person name="Jungbluth S."/>
            <person name="Walsh D.A."/>
            <person name="Denef V.J."/>
            <person name="McMahon K.D."/>
            <person name="Konstantinidis K.T."/>
            <person name="Eloe-Fadrosh E.A."/>
            <person name="Kyrpides N.C."/>
            <person name="Woyke T."/>
        </authorList>
    </citation>
    <scope>NUCLEOTIDE SEQUENCE</scope>
    <source>
        <strain evidence="10">GVMAG-M-3300020192-26</strain>
    </source>
</reference>
<evidence type="ECO:0000256" key="4">
    <source>
        <dbReference type="ARBA" id="ARBA00022741"/>
    </source>
</evidence>
<keyword evidence="7" id="KW-0804">Transcription</keyword>
<evidence type="ECO:0000256" key="7">
    <source>
        <dbReference type="ARBA" id="ARBA00023163"/>
    </source>
</evidence>
<evidence type="ECO:0000259" key="8">
    <source>
        <dbReference type="Pfam" id="PF19244"/>
    </source>
</evidence>
<sequence>MDRSPRKQVYQEFYRREDYAETLKRLPEVVKKAEIQSLKVIEPTIYEQSEIMNLVREFVKSKKRKIYGGTAINELIKIKNPSETIYDEFTFGDIDFYSPEPKVDIVELCDFLYNKNKYKNINANEAQHEETYRVYVNWQLYCNITYVPKHIYTKIKSVEIDELLYVDPHFIWIDQLRIYNNPMLCSRLWEKTFKREFLLLKNYPLEEFENRFEIPKPSMEINGYHIKIKQEFLKGDPNVLINGYDAYNFYVRYGTDSGMECNLPFLELSSVNYVETVIKLFTYVRKMVINVDNVGISEYTPFFQFVGHTVMITYNNIPLVSVSDVSCTCVPTIDVSSGIKYAAYQYLLMSLLINKFRIFLTGDRVMYKNYGTAVSNLVKVKNNYLKQNKLNVINNSPFGEFRTSCVGTPVSPTRLYLARRSERKENGKRVEFTYTPDNFFKMPDEARQKFDPKRAKYNNTSGNVIVQPEKMRFYFDGEKLTERAQDAEEEQN</sequence>
<feature type="domain" description="Putative poly(A) polymerase catalytic subunit C-terminal mimivirus" evidence="9">
    <location>
        <begin position="226"/>
        <end position="473"/>
    </location>
</feature>
<dbReference type="GO" id="GO:0044423">
    <property type="term" value="C:virion component"/>
    <property type="evidence" value="ECO:0007669"/>
    <property type="project" value="UniProtKB-KW"/>
</dbReference>
<feature type="domain" description="Poly(A) polymerase catalytic subunit" evidence="8">
    <location>
        <begin position="54"/>
        <end position="183"/>
    </location>
</feature>
<dbReference type="InterPro" id="IPR049463">
    <property type="entry name" value="APMV_polyA_pol_cat_2nd"/>
</dbReference>
<dbReference type="Pfam" id="PF21649">
    <property type="entry name" value="APMV_polyA_pol_cat_2nd"/>
    <property type="match status" value="1"/>
</dbReference>
<name>A0A6C0C7Y9_9ZZZZ</name>